<feature type="region of interest" description="Disordered" evidence="1">
    <location>
        <begin position="94"/>
        <end position="115"/>
    </location>
</feature>
<evidence type="ECO:0000313" key="2">
    <source>
        <dbReference type="EMBL" id="ADB62873.1"/>
    </source>
</evidence>
<dbReference type="Proteomes" id="UP000001903">
    <property type="component" value="Plasmid pHTUR01"/>
</dbReference>
<dbReference type="KEGG" id="htu:Htur_4030"/>
<proteinExistence type="predicted"/>
<protein>
    <submittedName>
        <fullName evidence="2">Uncharacterized protein</fullName>
    </submittedName>
</protein>
<evidence type="ECO:0000313" key="3">
    <source>
        <dbReference type="Proteomes" id="UP000001903"/>
    </source>
</evidence>
<dbReference type="EMBL" id="CP001861">
    <property type="protein sequence ID" value="ADB62873.1"/>
    <property type="molecule type" value="Genomic_DNA"/>
</dbReference>
<organism evidence="2 3">
    <name type="scientific">Haloterrigena turkmenica (strain ATCC 51198 / DSM 5511 / JCM 9101 / NCIMB 13204 / VKM B-1734 / 4k)</name>
    <name type="common">Halococcus turkmenicus</name>
    <dbReference type="NCBI Taxonomy" id="543526"/>
    <lineage>
        <taxon>Archaea</taxon>
        <taxon>Methanobacteriati</taxon>
        <taxon>Methanobacteriota</taxon>
        <taxon>Stenosarchaea group</taxon>
        <taxon>Halobacteria</taxon>
        <taxon>Halobacteriales</taxon>
        <taxon>Natrialbaceae</taxon>
        <taxon>Haloterrigena</taxon>
    </lineage>
</organism>
<sequence>MNSVMPWVRSNPSSYLPTSHRPLVESSTRFSLPRAGSHSGTSPTERASQHGPSETIATGSRRSLSSGLTRPDIVWRSRFRRLLNAGIRLFQLSSRRTRRSSTPPTPFSRHSSRQRDMVVPTTYSVACCSGNRIRRDYSITTESARGCDSQLRSQQQDLPGITERCRWAHRLNSKRCLRHLRRI</sequence>
<keyword evidence="3" id="KW-1185">Reference proteome</keyword>
<gene>
    <name evidence="2" type="ordered locus">Htur_4030</name>
</gene>
<reference evidence="2 3" key="1">
    <citation type="journal article" date="2010" name="Stand. Genomic Sci.">
        <title>Complete genome sequence of Haloterrigena turkmenica type strain (4k).</title>
        <authorList>
            <person name="Saunders E."/>
            <person name="Tindall B.J."/>
            <person name="Fahnrich R."/>
            <person name="Lapidus A."/>
            <person name="Copeland A."/>
            <person name="Del Rio T.G."/>
            <person name="Lucas S."/>
            <person name="Chen F."/>
            <person name="Tice H."/>
            <person name="Cheng J.F."/>
            <person name="Han C."/>
            <person name="Detter J.C."/>
            <person name="Bruce D."/>
            <person name="Goodwin L."/>
            <person name="Chain P."/>
            <person name="Pitluck S."/>
            <person name="Pati A."/>
            <person name="Ivanova N."/>
            <person name="Mavromatis K."/>
            <person name="Chen A."/>
            <person name="Palaniappan K."/>
            <person name="Land M."/>
            <person name="Hauser L."/>
            <person name="Chang Y.J."/>
            <person name="Jeffries C.D."/>
            <person name="Brettin T."/>
            <person name="Rohde M."/>
            <person name="Goker M."/>
            <person name="Bristow J."/>
            <person name="Eisen J.A."/>
            <person name="Markowitz V."/>
            <person name="Hugenholtz P."/>
            <person name="Klenk H.P."/>
            <person name="Kyrpides N.C."/>
        </authorList>
    </citation>
    <scope>NUCLEOTIDE SEQUENCE [LARGE SCALE GENOMIC DNA]</scope>
    <source>
        <strain evidence="3">ATCC 51198 / DSM 5511 / JCM 9101 / NCIMB 13204 / VKM B-1734 / 4k</strain>
    </source>
</reference>
<keyword evidence="2" id="KW-0614">Plasmid</keyword>
<dbReference type="HOGENOM" id="CLU_1472057_0_0_2"/>
<geneLocation type="plasmid" evidence="2 3">
    <name>pHTUR01</name>
</geneLocation>
<accession>D2S0H6</accession>
<feature type="compositionally biased region" description="Polar residues" evidence="1">
    <location>
        <begin position="38"/>
        <end position="57"/>
    </location>
</feature>
<evidence type="ECO:0000256" key="1">
    <source>
        <dbReference type="SAM" id="MobiDB-lite"/>
    </source>
</evidence>
<feature type="compositionally biased region" description="Low complexity" evidence="1">
    <location>
        <begin position="58"/>
        <end position="67"/>
    </location>
</feature>
<name>D2S0H6_HALTV</name>
<dbReference type="AlphaFoldDB" id="D2S0H6"/>
<feature type="region of interest" description="Disordered" evidence="1">
    <location>
        <begin position="1"/>
        <end position="67"/>
    </location>
</feature>